<dbReference type="RefSeq" id="WP_089738847.1">
    <property type="nucleotide sequence ID" value="NZ_FNEG01000007.1"/>
</dbReference>
<protein>
    <submittedName>
        <fullName evidence="3 4">Delta-60 repeat domain</fullName>
    </submittedName>
</protein>
<reference evidence="4 6" key="2">
    <citation type="submission" date="2018-06" db="EMBL/GenBank/DDBJ databases">
        <authorList>
            <consortium name="Pathogen Informatics"/>
            <person name="Doyle S."/>
        </authorList>
    </citation>
    <scope>NUCLEOTIDE SEQUENCE [LARGE SCALE GENOMIC DNA]</scope>
    <source>
        <strain evidence="4 6">NCTC13492</strain>
    </source>
</reference>
<evidence type="ECO:0000313" key="5">
    <source>
        <dbReference type="Proteomes" id="UP000199426"/>
    </source>
</evidence>
<dbReference type="STRING" id="445960.SAMN05421542_4140"/>
<keyword evidence="1" id="KW-0732">Signal</keyword>
<evidence type="ECO:0000313" key="6">
    <source>
        <dbReference type="Proteomes" id="UP000251670"/>
    </source>
</evidence>
<organism evidence="4 6">
    <name type="scientific">Chryseobacterium jejuense</name>
    <dbReference type="NCBI Taxonomy" id="445960"/>
    <lineage>
        <taxon>Bacteria</taxon>
        <taxon>Pseudomonadati</taxon>
        <taxon>Bacteroidota</taxon>
        <taxon>Flavobacteriia</taxon>
        <taxon>Flavobacteriales</taxon>
        <taxon>Weeksellaceae</taxon>
        <taxon>Chryseobacterium group</taxon>
        <taxon>Chryseobacterium</taxon>
    </lineage>
</organism>
<dbReference type="NCBIfam" id="TIGR02608">
    <property type="entry name" value="delta_60_rpt"/>
    <property type="match status" value="3"/>
</dbReference>
<evidence type="ECO:0000313" key="3">
    <source>
        <dbReference type="EMBL" id="SDJ68029.1"/>
    </source>
</evidence>
<reference evidence="3 5" key="1">
    <citation type="submission" date="2016-10" db="EMBL/GenBank/DDBJ databases">
        <authorList>
            <person name="Varghese N."/>
            <person name="Submissions S."/>
        </authorList>
    </citation>
    <scope>NUCLEOTIDE SEQUENCE [LARGE SCALE GENOMIC DNA]</scope>
    <source>
        <strain evidence="3 5">DSM 19299</strain>
    </source>
</reference>
<dbReference type="Gene3D" id="2.80.10.50">
    <property type="match status" value="2"/>
</dbReference>
<accession>A0A2X2WI36</accession>
<dbReference type="OrthoDB" id="9805017at2"/>
<dbReference type="AlphaFoldDB" id="A0A2X2WI36"/>
<feature type="domain" description="Secretion system C-terminal sorting" evidence="2">
    <location>
        <begin position="404"/>
        <end position="465"/>
    </location>
</feature>
<dbReference type="InterPro" id="IPR013431">
    <property type="entry name" value="Delta_60_rpt"/>
</dbReference>
<dbReference type="NCBIfam" id="TIGR04183">
    <property type="entry name" value="Por_Secre_tail"/>
    <property type="match status" value="1"/>
</dbReference>
<keyword evidence="5" id="KW-1185">Reference proteome</keyword>
<dbReference type="EMBL" id="FNEG01000007">
    <property type="protein sequence ID" value="SDJ68029.1"/>
    <property type="molecule type" value="Genomic_DNA"/>
</dbReference>
<name>A0A2X2WI36_CHRJE</name>
<sequence>MKKNLLLVTLVTQAISAQITSYDNNFASHGKYTIAEASSSHYNNIVQNSDGSLYFTYIKQSAATEVVLSKLNPNGTVDTSFGLNGEVSTSYASSGFPITLKKQADGKIVILGFYEDGTAITRILPNGQIDAAFGTNGTAKIPYIGASLNVDSFGFHLQNNKIIVYGNAFDSNYHLLDYSLVYRLNENGSIDQTFGNNGSINTKGRFVFVDNQTNIVSLARNSSTYPYGALEKYDSNGQVLSAFGNNGVTAFPSSPGLINTAIMDSNNFIVCINNIDNEIFRINPNGSRDNSFVFDNTTAPFNDGNLSASITEKNGSYYISWITGATGETFLISKLTSTGAIDPSFNYYSESSTDPIFIGNMLINEGNIFAVRGKQIFKFIVNNNATLATADFSKASRTSISFENPIKQHLIYDTKETVQSIEIYSTNSKLIKTVQNNNANVSDLPTGIYIVKIRFANGKETTKKLMKN</sequence>
<proteinExistence type="predicted"/>
<gene>
    <name evidence="4" type="ORF">NCTC13492_02049</name>
    <name evidence="3" type="ORF">SAMN05421542_4140</name>
</gene>
<dbReference type="InterPro" id="IPR026444">
    <property type="entry name" value="Secre_tail"/>
</dbReference>
<dbReference type="Pfam" id="PF17164">
    <property type="entry name" value="DUF5122"/>
    <property type="match status" value="3"/>
</dbReference>
<evidence type="ECO:0000259" key="2">
    <source>
        <dbReference type="Pfam" id="PF18962"/>
    </source>
</evidence>
<evidence type="ECO:0000313" key="4">
    <source>
        <dbReference type="EMBL" id="SQB43042.1"/>
    </source>
</evidence>
<dbReference type="EMBL" id="UAWB01000004">
    <property type="protein sequence ID" value="SQB43042.1"/>
    <property type="molecule type" value="Genomic_DNA"/>
</dbReference>
<dbReference type="Proteomes" id="UP000251670">
    <property type="component" value="Unassembled WGS sequence"/>
</dbReference>
<evidence type="ECO:0000256" key="1">
    <source>
        <dbReference type="ARBA" id="ARBA00022729"/>
    </source>
</evidence>
<dbReference type="Pfam" id="PF18962">
    <property type="entry name" value="Por_Secre_tail"/>
    <property type="match status" value="1"/>
</dbReference>
<dbReference type="Proteomes" id="UP000199426">
    <property type="component" value="Unassembled WGS sequence"/>
</dbReference>